<keyword evidence="8 11" id="KW-0238">DNA-binding</keyword>
<evidence type="ECO:0000256" key="4">
    <source>
        <dbReference type="ARBA" id="ARBA00022801"/>
    </source>
</evidence>
<evidence type="ECO:0000256" key="9">
    <source>
        <dbReference type="ARBA" id="ARBA00023204"/>
    </source>
</evidence>
<proteinExistence type="inferred from homology"/>
<evidence type="ECO:0000256" key="7">
    <source>
        <dbReference type="ARBA" id="ARBA00022840"/>
    </source>
</evidence>
<dbReference type="Pfam" id="PF13538">
    <property type="entry name" value="UvrD_C_2"/>
    <property type="match status" value="1"/>
</dbReference>
<keyword evidence="4 11" id="KW-0378">Hydrolase</keyword>
<name>A0ABV7RVJ0_9GAMM</name>
<protein>
    <recommendedName>
        <fullName evidence="11">RecBCD enzyme subunit RecD</fullName>
        <ecNumber evidence="11">5.6.2.3</ecNumber>
    </recommendedName>
    <alternativeName>
        <fullName evidence="11">DNA 5'-3' helicase subunit RecD</fullName>
    </alternativeName>
    <alternativeName>
        <fullName evidence="11">Exonuclease V subunit RecD</fullName>
        <shortName evidence="11">ExoV subunit RecD</shortName>
    </alternativeName>
    <alternativeName>
        <fullName evidence="11">Helicase/nuclease RecBCD subunit RecD</fullName>
    </alternativeName>
</protein>
<keyword evidence="1 11" id="KW-0540">Nuclease</keyword>
<dbReference type="SUPFAM" id="SSF52540">
    <property type="entry name" value="P-loop containing nucleoside triphosphate hydrolases"/>
    <property type="match status" value="2"/>
</dbReference>
<dbReference type="CDD" id="cd17933">
    <property type="entry name" value="DEXSc_RecD-like"/>
    <property type="match status" value="1"/>
</dbReference>
<evidence type="ECO:0000259" key="13">
    <source>
        <dbReference type="Pfam" id="PF21185"/>
    </source>
</evidence>
<comment type="caution">
    <text evidence="14">The sequence shown here is derived from an EMBL/GenBank/DDBJ whole genome shotgun (WGS) entry which is preliminary data.</text>
</comment>
<comment type="function">
    <text evidence="11">A helicase/nuclease that prepares dsDNA breaks (DSB) for recombinational DNA repair. Binds to DSBs and unwinds DNA via a highly rapid and processive ATP-dependent bidirectional helicase activity. Unwinds dsDNA until it encounters a Chi (crossover hotspot instigator) sequence from the 3' direction. Cuts ssDNA a few nucleotides 3' to the Chi site. The properties and activities of the enzyme are changed at Chi. The Chi-altered holoenzyme produces a long 3'-ssDNA overhang and facilitates RecA-binding to the ssDNA for homologous DNA recombination and repair. Holoenzyme degrades any linearized DNA that is unable to undergo homologous recombination. In the holoenzyme this subunit has ssDNA-dependent ATPase and 5'-3' helicase activity. When added to pre-assembled RecBC greatly stimulates nuclease activity and augments holoenzyme processivity. Negatively regulates the RecA-loading ability of RecBCD.</text>
</comment>
<dbReference type="InterPro" id="IPR049550">
    <property type="entry name" value="RecD_N"/>
</dbReference>
<dbReference type="GO" id="GO:0008854">
    <property type="term" value="F:exodeoxyribonuclease V activity"/>
    <property type="evidence" value="ECO:0007669"/>
    <property type="project" value="UniProtKB-EC"/>
</dbReference>
<evidence type="ECO:0000259" key="12">
    <source>
        <dbReference type="Pfam" id="PF13538"/>
    </source>
</evidence>
<dbReference type="InterPro" id="IPR006344">
    <property type="entry name" value="RecD"/>
</dbReference>
<comment type="similarity">
    <text evidence="11">Belongs to the RecD family.</text>
</comment>
<dbReference type="HAMAP" id="MF_01487">
    <property type="entry name" value="RecD"/>
    <property type="match status" value="1"/>
</dbReference>
<evidence type="ECO:0000256" key="8">
    <source>
        <dbReference type="ARBA" id="ARBA00023125"/>
    </source>
</evidence>
<dbReference type="InterPro" id="IPR050534">
    <property type="entry name" value="Coronavir_polyprotein_1ab"/>
</dbReference>
<dbReference type="EMBL" id="JBHRXK010000006">
    <property type="protein sequence ID" value="MFC3551966.1"/>
    <property type="molecule type" value="Genomic_DNA"/>
</dbReference>
<comment type="subunit">
    <text evidence="11">Heterotrimer of RecB, RecC and RecD. All subunits contribute to DNA-binding.</text>
</comment>
<keyword evidence="3 11" id="KW-0227">DNA damage</keyword>
<evidence type="ECO:0000256" key="1">
    <source>
        <dbReference type="ARBA" id="ARBA00022722"/>
    </source>
</evidence>
<keyword evidence="6 11" id="KW-0269">Exonuclease</keyword>
<feature type="domain" description="UvrD-like helicase C-terminal" evidence="12">
    <location>
        <begin position="536"/>
        <end position="582"/>
    </location>
</feature>
<evidence type="ECO:0000256" key="3">
    <source>
        <dbReference type="ARBA" id="ARBA00022763"/>
    </source>
</evidence>
<keyword evidence="2 11" id="KW-0547">Nucleotide-binding</keyword>
<keyword evidence="15" id="KW-1185">Reference proteome</keyword>
<gene>
    <name evidence="11 14" type="primary">recD</name>
    <name evidence="14" type="ORF">ACFOLC_13225</name>
</gene>
<evidence type="ECO:0000256" key="11">
    <source>
        <dbReference type="HAMAP-Rule" id="MF_01487"/>
    </source>
</evidence>
<keyword evidence="7 11" id="KW-0067">ATP-binding</keyword>
<evidence type="ECO:0000313" key="14">
    <source>
        <dbReference type="EMBL" id="MFC3551966.1"/>
    </source>
</evidence>
<dbReference type="Gene3D" id="3.40.50.300">
    <property type="entry name" value="P-loop containing nucleotide triphosphate hydrolases"/>
    <property type="match status" value="3"/>
</dbReference>
<keyword evidence="10 11" id="KW-0413">Isomerase</keyword>
<evidence type="ECO:0000256" key="10">
    <source>
        <dbReference type="ARBA" id="ARBA00023235"/>
    </source>
</evidence>
<dbReference type="Proteomes" id="UP001595740">
    <property type="component" value="Unassembled WGS sequence"/>
</dbReference>
<dbReference type="Gene3D" id="1.10.10.1020">
    <property type="entry name" value="RecBCD complex, subunit RecD, N-terminal domain"/>
    <property type="match status" value="1"/>
</dbReference>
<comment type="catalytic activity">
    <reaction evidence="11">
        <text>ATP + H2O = ADP + phosphate + H(+)</text>
        <dbReference type="Rhea" id="RHEA:13065"/>
        <dbReference type="ChEBI" id="CHEBI:15377"/>
        <dbReference type="ChEBI" id="CHEBI:15378"/>
        <dbReference type="ChEBI" id="CHEBI:30616"/>
        <dbReference type="ChEBI" id="CHEBI:43474"/>
        <dbReference type="ChEBI" id="CHEBI:456216"/>
        <dbReference type="EC" id="5.6.2.3"/>
    </reaction>
</comment>
<dbReference type="NCBIfam" id="TIGR01447">
    <property type="entry name" value="recD"/>
    <property type="match status" value="1"/>
</dbReference>
<evidence type="ECO:0000256" key="2">
    <source>
        <dbReference type="ARBA" id="ARBA00022741"/>
    </source>
</evidence>
<accession>A0ABV7RVJ0</accession>
<feature type="domain" description="RecBCD enzyme subunit RecD N-terminal" evidence="13">
    <location>
        <begin position="10"/>
        <end position="107"/>
    </location>
</feature>
<dbReference type="InterPro" id="IPR027417">
    <property type="entry name" value="P-loop_NTPase"/>
</dbReference>
<keyword evidence="5 11" id="KW-0347">Helicase</keyword>
<evidence type="ECO:0000256" key="6">
    <source>
        <dbReference type="ARBA" id="ARBA00022839"/>
    </source>
</evidence>
<dbReference type="Pfam" id="PF13245">
    <property type="entry name" value="AAA_19"/>
    <property type="match status" value="1"/>
</dbReference>
<dbReference type="InterPro" id="IPR041851">
    <property type="entry name" value="RecD_N_sf"/>
</dbReference>
<dbReference type="CDD" id="cd18809">
    <property type="entry name" value="SF1_C_RecD"/>
    <property type="match status" value="1"/>
</dbReference>
<dbReference type="PANTHER" id="PTHR43788">
    <property type="entry name" value="DNA2/NAM7 HELICASE FAMILY MEMBER"/>
    <property type="match status" value="1"/>
</dbReference>
<evidence type="ECO:0000256" key="5">
    <source>
        <dbReference type="ARBA" id="ARBA00022806"/>
    </source>
</evidence>
<reference evidence="15" key="1">
    <citation type="journal article" date="2019" name="Int. J. Syst. Evol. Microbiol.">
        <title>The Global Catalogue of Microorganisms (GCM) 10K type strain sequencing project: providing services to taxonomists for standard genome sequencing and annotation.</title>
        <authorList>
            <consortium name="The Broad Institute Genomics Platform"/>
            <consortium name="The Broad Institute Genome Sequencing Center for Infectious Disease"/>
            <person name="Wu L."/>
            <person name="Ma J."/>
        </authorList>
    </citation>
    <scope>NUCLEOTIDE SEQUENCE [LARGE SCALE GENOMIC DNA]</scope>
    <source>
        <strain evidence="15">KCTC 42875</strain>
    </source>
</reference>
<feature type="binding site" evidence="11">
    <location>
        <begin position="177"/>
        <end position="184"/>
    </location>
    <ligand>
        <name>ATP</name>
        <dbReference type="ChEBI" id="CHEBI:30616"/>
    </ligand>
</feature>
<dbReference type="Pfam" id="PF21185">
    <property type="entry name" value="RecD_N"/>
    <property type="match status" value="1"/>
</dbReference>
<keyword evidence="9 11" id="KW-0234">DNA repair</keyword>
<organism evidence="14 15">
    <name type="scientific">Lysobacter cavernae</name>
    <dbReference type="NCBI Taxonomy" id="1685901"/>
    <lineage>
        <taxon>Bacteria</taxon>
        <taxon>Pseudomonadati</taxon>
        <taxon>Pseudomonadota</taxon>
        <taxon>Gammaproteobacteria</taxon>
        <taxon>Lysobacterales</taxon>
        <taxon>Lysobacteraceae</taxon>
        <taxon>Lysobacter</taxon>
    </lineage>
</organism>
<evidence type="ECO:0000313" key="15">
    <source>
        <dbReference type="Proteomes" id="UP001595740"/>
    </source>
</evidence>
<comment type="miscellaneous">
    <text evidence="11">In the RecBCD complex, RecB has a slow 3'-5' helicase, an exonuclease activity and loads RecA onto ssDNA, RecD has a fast 5'-3' helicase activity, while RecC stimulates the ATPase and processivity of the RecB helicase and contributes to recognition of the Chi site.</text>
</comment>
<dbReference type="EC" id="5.6.2.3" evidence="11"/>
<dbReference type="RefSeq" id="WP_386759729.1">
    <property type="nucleotide sequence ID" value="NZ_JBHRXK010000006.1"/>
</dbReference>
<sequence length="608" mass="64281">MSLLDALLRQGALRPIDHALAQSLRRLDGGGTDDRVLVAAALASSAVAQGHAGVDLARPHLVCDAAVDWPDADTWTQALRDSRWVAQPQADAASVPAPLAVEQGMLYLRRYREYERRLAAGLRRIAAAAPDGAGLDALSPLFARLFPRARDGTTADDGGQARAAALALVRSLLLVTGGPGTGKTTTITRVLLLLIAQAALAGRAPPRIALAAPTGRAAERMAESLRAASARLRASDGIDAAWCDALPDAASTLHRLLGTIPDRPVFRHDGNHPLPLDVVVVDEASMVDLPLMCKLVEAVPDGARLILLGDRDQLPSVEAGDVLAAITDAAGEGEALPAAVAQSLAPLLGDVPIAAGRGPLAGHRVQLQRGYRQSAALDLAPLADALRSGDADAAMRRLREGLAGVRFHEDVADPLAGASRDALLSSWRTLMELRDPALALQHAARLRLLTALRDGAQGANVLNQRIEDALAGPQRDPYFHGRLLLITENSYRHGLFNGDIGVCQHDAAGIPVAWFAGGSDGVRGFHPASLPAHTGAFAMTVHKAQGSEFDTVWLLLPRQDARTLSRELLYTAVTRARCELHVCASEPVLRAALARHAARVSGLAWRLR</sequence>
<dbReference type="PANTHER" id="PTHR43788:SF6">
    <property type="entry name" value="DNA HELICASE B"/>
    <property type="match status" value="1"/>
</dbReference>
<dbReference type="InterPro" id="IPR027785">
    <property type="entry name" value="UvrD-like_helicase_C"/>
</dbReference>